<protein>
    <recommendedName>
        <fullName evidence="1">PD-(D/E)XK endonuclease-like domain-containing protein</fullName>
    </recommendedName>
</protein>
<dbReference type="Gene3D" id="3.90.320.10">
    <property type="match status" value="1"/>
</dbReference>
<dbReference type="SUPFAM" id="SSF52980">
    <property type="entry name" value="Restriction endonuclease-like"/>
    <property type="match status" value="1"/>
</dbReference>
<dbReference type="EMBL" id="CP011213">
    <property type="protein sequence ID" value="AKM82047.1"/>
    <property type="molecule type" value="Genomic_DNA"/>
</dbReference>
<dbReference type="AlphaFoldDB" id="A0A0G4B4X6"/>
<gene>
    <name evidence="2" type="ORF">UT28_C0001G0236</name>
</gene>
<sequence length="302" mass="35344">MRISYSAYDTYKKCPLKYKFSYIDKISAPKRPELFFGGLIHSVVQYALKKDPLMPSYEELIKFYEENWESSLYKDKDQEKQYFDFGKNMIFHFHGTHKPGLRDIIATEKYFAIPLSEKHQLSGVIDRVDKLPIGAIEIIDYKTNKSLPTQQDIDNDFQMNFYQLAVKSLWPEIDKVKLTFYFLKPNVQMSTTRDDYAIDMAKKEIIATADTITSQKDFCATPNRFCDWCDFQNRCPAFADLKTSDDRESKIIEKFLAAKKAIDVLEPEINKIMNKSGKDVLKSGQIRIYRDKENDNKLSIRD</sequence>
<dbReference type="InterPro" id="IPR011604">
    <property type="entry name" value="PDDEXK-like_dom_sf"/>
</dbReference>
<proteinExistence type="predicted"/>
<dbReference type="InterPro" id="IPR038726">
    <property type="entry name" value="PDDEXK_AddAB-type"/>
</dbReference>
<name>A0A0G4B4X6_9BACT</name>
<dbReference type="KEGG" id="bbgw:UT28_C0001G0236"/>
<feature type="domain" description="PD-(D/E)XK endonuclease-like" evidence="1">
    <location>
        <begin position="2"/>
        <end position="236"/>
    </location>
</feature>
<dbReference type="Proteomes" id="UP000035648">
    <property type="component" value="Chromosome"/>
</dbReference>
<dbReference type="InterPro" id="IPR011335">
    <property type="entry name" value="Restrct_endonuc-II-like"/>
</dbReference>
<evidence type="ECO:0000313" key="3">
    <source>
        <dbReference type="Proteomes" id="UP000035648"/>
    </source>
</evidence>
<evidence type="ECO:0000259" key="1">
    <source>
        <dbReference type="Pfam" id="PF12705"/>
    </source>
</evidence>
<reference evidence="2 3" key="1">
    <citation type="journal article" date="2015" name="Nature">
        <title>rRNA introns, odd ribosomes, and small enigmatic genomes across a large radiation of phyla.</title>
        <authorList>
            <person name="Brown C.T."/>
            <person name="Hug L.A."/>
            <person name="Thomas B.C."/>
            <person name="Sharon I."/>
            <person name="Castelle C.J."/>
            <person name="Singh A."/>
            <person name="Wilkins M.J."/>
            <person name="Williams K.H."/>
            <person name="Banfield J.F."/>
        </authorList>
    </citation>
    <scope>NUCLEOTIDE SEQUENCE [LARGE SCALE GENOMIC DNA]</scope>
</reference>
<dbReference type="Pfam" id="PF12705">
    <property type="entry name" value="PDDEXK_1"/>
    <property type="match status" value="1"/>
</dbReference>
<dbReference type="STRING" id="1618337.UT28_C0001G0236"/>
<evidence type="ECO:0000313" key="2">
    <source>
        <dbReference type="EMBL" id="AKM82047.1"/>
    </source>
</evidence>
<organism evidence="2 3">
    <name type="scientific">Berkelbacteria bacterium GW2011_GWE1_39_12</name>
    <dbReference type="NCBI Taxonomy" id="1618337"/>
    <lineage>
        <taxon>Bacteria</taxon>
        <taxon>Candidatus Berkelbacteria</taxon>
    </lineage>
</organism>
<accession>A0A0G4B4X6</accession>